<evidence type="ECO:0008006" key="3">
    <source>
        <dbReference type="Google" id="ProtNLM"/>
    </source>
</evidence>
<reference evidence="1" key="1">
    <citation type="submission" date="2022-10" db="EMBL/GenBank/DDBJ databases">
        <title>The WGS of Solirubrobacter sp. CPCC 204708.</title>
        <authorList>
            <person name="Jiang Z."/>
        </authorList>
    </citation>
    <scope>NUCLEOTIDE SEQUENCE</scope>
    <source>
        <strain evidence="1">CPCC 204708</strain>
    </source>
</reference>
<organism evidence="1 2">
    <name type="scientific">Solirubrobacter deserti</name>
    <dbReference type="NCBI Taxonomy" id="2282478"/>
    <lineage>
        <taxon>Bacteria</taxon>
        <taxon>Bacillati</taxon>
        <taxon>Actinomycetota</taxon>
        <taxon>Thermoleophilia</taxon>
        <taxon>Solirubrobacterales</taxon>
        <taxon>Solirubrobacteraceae</taxon>
        <taxon>Solirubrobacter</taxon>
    </lineage>
</organism>
<dbReference type="Proteomes" id="UP001147700">
    <property type="component" value="Unassembled WGS sequence"/>
</dbReference>
<comment type="caution">
    <text evidence="1">The sequence shown here is derived from an EMBL/GenBank/DDBJ whole genome shotgun (WGS) entry which is preliminary data.</text>
</comment>
<evidence type="ECO:0000313" key="2">
    <source>
        <dbReference type="Proteomes" id="UP001147700"/>
    </source>
</evidence>
<keyword evidence="2" id="KW-1185">Reference proteome</keyword>
<dbReference type="RefSeq" id="WP_202953154.1">
    <property type="nucleotide sequence ID" value="NZ_JAPCID010000002.1"/>
</dbReference>
<gene>
    <name evidence="1" type="ORF">OJ962_01840</name>
</gene>
<dbReference type="EMBL" id="JAPCID010000002">
    <property type="protein sequence ID" value="MDA0136223.1"/>
    <property type="molecule type" value="Genomic_DNA"/>
</dbReference>
<name>A0ABT4RCG9_9ACTN</name>
<proteinExistence type="predicted"/>
<evidence type="ECO:0000313" key="1">
    <source>
        <dbReference type="EMBL" id="MDA0136223.1"/>
    </source>
</evidence>
<accession>A0ABT4RCG9</accession>
<protein>
    <recommendedName>
        <fullName evidence="3">Glycosyl transferase</fullName>
    </recommendedName>
</protein>
<sequence>MILYYALGGGLGHLTRARKVLGDREDAVLLTASKHARDPRVTAGRPVIPVPRRLGEDRDAFRAWLRALLDDLQPDELLVDAFPGGILGELCGLELPRARLVARALRWDAYAPRLDGPLPRYQAVHALEPLPYAPPGPITPLTLPHAAPGAALHDGPHTLVVHAGPEHELDQLLAHARGKTLVIHPKHLDVYPAEPHLVHAEHIVTAAGFNAIHETAPHRDRHTAVPLPRALDDQYARAAMIRA</sequence>